<reference evidence="1" key="1">
    <citation type="submission" date="2022-11" db="EMBL/GenBank/DDBJ databases">
        <title>Chromosomal genome sequence assembly and mating type (MAT) locus characterization of the leprose asexual lichenized fungus Lepraria neglecta (Nyl.) Erichsen.</title>
        <authorList>
            <person name="Allen J.L."/>
            <person name="Pfeffer B."/>
        </authorList>
    </citation>
    <scope>NUCLEOTIDE SEQUENCE</scope>
    <source>
        <strain evidence="1">Allen 5258</strain>
    </source>
</reference>
<protein>
    <submittedName>
        <fullName evidence="1">Uncharacterized protein</fullName>
    </submittedName>
</protein>
<gene>
    <name evidence="1" type="ORF">OEA41_010861</name>
</gene>
<dbReference type="Proteomes" id="UP001276659">
    <property type="component" value="Unassembled WGS sequence"/>
</dbReference>
<sequence>MAVSFAQQGSVDWAALVSGGGNLSVQLLQRISAAGIDPFTIVIGQTVCGRFLWRPDGRKRFDEALQRCRGLAGYRNALWFGFGVRHVASILTATDQGATCAALCACIAECYTSDYAAEVLMEMTKVSQPFETTPSLVQWRNLVNSCAGLVTNSTFGIRAETFMRLVGDWRLNSWQGRPGPWTGYRGAAHQREIAETLLGLAKLSKNVLSQMTVVGGADAGFIAAVADWLLGLDVEIRGGKENDTLFRNRGPEGEPQLLVIYEKDVANDSLQCVGQTYRLSDASQVIRREDGFPRDTVLSGRVPWDKALEYTFCKSFERLMDRGQALGNAIGSAARIYQGLFDGEGSPSEWLRGCRSYFPDSHGPAFVHFVLMRFPELESLRDSMTAAANIVNCAEAGKNFDAQMMIIADYCVCHSCCPSKVGLDHPSEQRPFCLVYLAHTVTVVSRALSGMITELRPMRSGLELMYQKVVGSNGNTPATARANILERNDSSTNNGILGTQEFLQRADIIFGGDRMSDSKGRDWISALADNGLCCFFDILIDPSFGAGRAAQVYVIGGRIEQYVLFRILPFPLGPLSES</sequence>
<keyword evidence="2" id="KW-1185">Reference proteome</keyword>
<name>A0AAD9YZP8_9LECA</name>
<accession>A0AAD9YZP8</accession>
<organism evidence="1 2">
    <name type="scientific">Lepraria neglecta</name>
    <dbReference type="NCBI Taxonomy" id="209136"/>
    <lineage>
        <taxon>Eukaryota</taxon>
        <taxon>Fungi</taxon>
        <taxon>Dikarya</taxon>
        <taxon>Ascomycota</taxon>
        <taxon>Pezizomycotina</taxon>
        <taxon>Lecanoromycetes</taxon>
        <taxon>OSLEUM clade</taxon>
        <taxon>Lecanoromycetidae</taxon>
        <taxon>Lecanorales</taxon>
        <taxon>Lecanorineae</taxon>
        <taxon>Stereocaulaceae</taxon>
        <taxon>Lepraria</taxon>
    </lineage>
</organism>
<evidence type="ECO:0000313" key="1">
    <source>
        <dbReference type="EMBL" id="KAK3167733.1"/>
    </source>
</evidence>
<comment type="caution">
    <text evidence="1">The sequence shown here is derived from an EMBL/GenBank/DDBJ whole genome shotgun (WGS) entry which is preliminary data.</text>
</comment>
<dbReference type="EMBL" id="JASNWA010000011">
    <property type="protein sequence ID" value="KAK3167733.1"/>
    <property type="molecule type" value="Genomic_DNA"/>
</dbReference>
<evidence type="ECO:0000313" key="2">
    <source>
        <dbReference type="Proteomes" id="UP001276659"/>
    </source>
</evidence>
<dbReference type="AlphaFoldDB" id="A0AAD9YZP8"/>
<proteinExistence type="predicted"/>